<sequence length="300" mass="31885">MAGGAGQHHLVLQQGSGTVDLRIDRGREAADQHVHAACVQVFNQAFVRADLDSQGDARIGLPTGARGLGDRPAGEHRKAPYGQAAFVAARHGSQVDLGFTEVGQQQAGMPAHGLAQRRTGGALGCAFEEAGAHQLFDLGDRARQPGLRAVQLRRRLGQVAQFRDGQHDFQVPDAELASEGCHGARSEGMCRLFSRAGRLATTARDSDIVRRQAKQRITRGTPVGAARKPARRETVMNAAVLGARRTIRLAGAGLMALALSACGVAKVDEVSVKWPPFRDGTPVVLPRRANTARATAKQNP</sequence>
<reference evidence="1 2" key="1">
    <citation type="journal article" date="2020" name="Microb. Genom.">
        <title>Genetic diversity of clinical and environmental Mucorales isolates obtained from an investigation of mucormycosis cases among solid organ transplant recipients.</title>
        <authorList>
            <person name="Nguyen M.H."/>
            <person name="Kaul D."/>
            <person name="Muto C."/>
            <person name="Cheng S.J."/>
            <person name="Richter R.A."/>
            <person name="Bruno V.M."/>
            <person name="Liu G."/>
            <person name="Beyhan S."/>
            <person name="Sundermann A.J."/>
            <person name="Mounaud S."/>
            <person name="Pasculle A.W."/>
            <person name="Nierman W.C."/>
            <person name="Driscoll E."/>
            <person name="Cumbie R."/>
            <person name="Clancy C.J."/>
            <person name="Dupont C.L."/>
        </authorList>
    </citation>
    <scope>NUCLEOTIDE SEQUENCE [LARGE SCALE GENOMIC DNA]</scope>
    <source>
        <strain evidence="1 2">GL24</strain>
    </source>
</reference>
<evidence type="ECO:0000313" key="1">
    <source>
        <dbReference type="EMBL" id="KAG1542838.1"/>
    </source>
</evidence>
<dbReference type="EMBL" id="JAANIU010006261">
    <property type="protein sequence ID" value="KAG1542838.1"/>
    <property type="molecule type" value="Genomic_DNA"/>
</dbReference>
<comment type="caution">
    <text evidence="1">The sequence shown here is derived from an EMBL/GenBank/DDBJ whole genome shotgun (WGS) entry which is preliminary data.</text>
</comment>
<evidence type="ECO:0000313" key="2">
    <source>
        <dbReference type="Proteomes" id="UP000740926"/>
    </source>
</evidence>
<proteinExistence type="predicted"/>
<name>A0A9P6Y9U1_9FUNG</name>
<protein>
    <submittedName>
        <fullName evidence="1">Uncharacterized protein</fullName>
    </submittedName>
</protein>
<dbReference type="AlphaFoldDB" id="A0A9P6Y9U1"/>
<organism evidence="1 2">
    <name type="scientific">Rhizopus delemar</name>
    <dbReference type="NCBI Taxonomy" id="936053"/>
    <lineage>
        <taxon>Eukaryota</taxon>
        <taxon>Fungi</taxon>
        <taxon>Fungi incertae sedis</taxon>
        <taxon>Mucoromycota</taxon>
        <taxon>Mucoromycotina</taxon>
        <taxon>Mucoromycetes</taxon>
        <taxon>Mucorales</taxon>
        <taxon>Mucorineae</taxon>
        <taxon>Rhizopodaceae</taxon>
        <taxon>Rhizopus</taxon>
    </lineage>
</organism>
<gene>
    <name evidence="1" type="ORF">G6F50_014058</name>
</gene>
<dbReference type="Proteomes" id="UP000740926">
    <property type="component" value="Unassembled WGS sequence"/>
</dbReference>
<accession>A0A9P6Y9U1</accession>
<keyword evidence="2" id="KW-1185">Reference proteome</keyword>